<accession>A0AAV7W2Y8</accession>
<organism evidence="2 3">
    <name type="scientific">Pleurodeles waltl</name>
    <name type="common">Iberian ribbed newt</name>
    <dbReference type="NCBI Taxonomy" id="8319"/>
    <lineage>
        <taxon>Eukaryota</taxon>
        <taxon>Metazoa</taxon>
        <taxon>Chordata</taxon>
        <taxon>Craniata</taxon>
        <taxon>Vertebrata</taxon>
        <taxon>Euteleostomi</taxon>
        <taxon>Amphibia</taxon>
        <taxon>Batrachia</taxon>
        <taxon>Caudata</taxon>
        <taxon>Salamandroidea</taxon>
        <taxon>Salamandridae</taxon>
        <taxon>Pleurodelinae</taxon>
        <taxon>Pleurodeles</taxon>
    </lineage>
</organism>
<dbReference type="AlphaFoldDB" id="A0AAV7W2Y8"/>
<feature type="region of interest" description="Disordered" evidence="1">
    <location>
        <begin position="1"/>
        <end position="189"/>
    </location>
</feature>
<reference evidence="2" key="1">
    <citation type="journal article" date="2022" name="bioRxiv">
        <title>Sequencing and chromosome-scale assembly of the giantPleurodeles waltlgenome.</title>
        <authorList>
            <person name="Brown T."/>
            <person name="Elewa A."/>
            <person name="Iarovenko S."/>
            <person name="Subramanian E."/>
            <person name="Araus A.J."/>
            <person name="Petzold A."/>
            <person name="Susuki M."/>
            <person name="Suzuki K.-i.T."/>
            <person name="Hayashi T."/>
            <person name="Toyoda A."/>
            <person name="Oliveira C."/>
            <person name="Osipova E."/>
            <person name="Leigh N.D."/>
            <person name="Simon A."/>
            <person name="Yun M.H."/>
        </authorList>
    </citation>
    <scope>NUCLEOTIDE SEQUENCE</scope>
    <source>
        <strain evidence="2">20211129_DDA</strain>
        <tissue evidence="2">Liver</tissue>
    </source>
</reference>
<keyword evidence="3" id="KW-1185">Reference proteome</keyword>
<dbReference type="EMBL" id="JANPWB010000002">
    <property type="protein sequence ID" value="KAJ1207336.1"/>
    <property type="molecule type" value="Genomic_DNA"/>
</dbReference>
<protein>
    <submittedName>
        <fullName evidence="2">Uncharacterized protein</fullName>
    </submittedName>
</protein>
<feature type="compositionally biased region" description="Polar residues" evidence="1">
    <location>
        <begin position="179"/>
        <end position="189"/>
    </location>
</feature>
<dbReference type="Proteomes" id="UP001066276">
    <property type="component" value="Chromosome 1_2"/>
</dbReference>
<evidence type="ECO:0000313" key="3">
    <source>
        <dbReference type="Proteomes" id="UP001066276"/>
    </source>
</evidence>
<proteinExistence type="predicted"/>
<name>A0AAV7W2Y8_PLEWA</name>
<comment type="caution">
    <text evidence="2">The sequence shown here is derived from an EMBL/GenBank/DDBJ whole genome shotgun (WGS) entry which is preliminary data.</text>
</comment>
<gene>
    <name evidence="2" type="ORF">NDU88_002727</name>
</gene>
<evidence type="ECO:0000313" key="2">
    <source>
        <dbReference type="EMBL" id="KAJ1207336.1"/>
    </source>
</evidence>
<sequence>MPAGKQAKPKTRQHPTAGCDHHQAAAWPQDAGNPVNCDDEVCKKEKTKKQPSALTSRVGSLKARKRTPHTCTVSTVAKGRKTGKMLPASSARLWAAQLAGRRKHPEMHQQPPKEGPGTGTCRPENAATKKEPNTAGGLQTAPGSHMGPPTFKQGPAQRSSRVQQWRRPSKPSRMEGAHQETTVTQAQQQ</sequence>
<evidence type="ECO:0000256" key="1">
    <source>
        <dbReference type="SAM" id="MobiDB-lite"/>
    </source>
</evidence>